<evidence type="ECO:0000313" key="2">
    <source>
        <dbReference type="EMBL" id="CAG5094232.1"/>
    </source>
</evidence>
<feature type="signal peptide" evidence="1">
    <location>
        <begin position="1"/>
        <end position="17"/>
    </location>
</feature>
<feature type="chain" id="PRO_5045280183" evidence="1">
    <location>
        <begin position="18"/>
        <end position="76"/>
    </location>
</feature>
<dbReference type="Proteomes" id="UP001158576">
    <property type="component" value="Chromosome XSR"/>
</dbReference>
<accession>A0ABN7S6N9</accession>
<dbReference type="EMBL" id="OU015569">
    <property type="protein sequence ID" value="CAG5094232.1"/>
    <property type="molecule type" value="Genomic_DNA"/>
</dbReference>
<protein>
    <submittedName>
        <fullName evidence="2">Oidioi.mRNA.OKI2018_I69.XSR.g13371.t1.cds</fullName>
    </submittedName>
</protein>
<evidence type="ECO:0000313" key="3">
    <source>
        <dbReference type="Proteomes" id="UP001158576"/>
    </source>
</evidence>
<gene>
    <name evidence="2" type="ORF">OKIOD_LOCUS4929</name>
</gene>
<sequence>MVVSTWLMVSIVRALLGYEDFDEPSYSEYVSPLEFMAVAFSGIKQKVFLGAQAQERIFQNDEAENNDDDDDQLHEL</sequence>
<evidence type="ECO:0000256" key="1">
    <source>
        <dbReference type="SAM" id="SignalP"/>
    </source>
</evidence>
<organism evidence="2 3">
    <name type="scientific">Oikopleura dioica</name>
    <name type="common">Tunicate</name>
    <dbReference type="NCBI Taxonomy" id="34765"/>
    <lineage>
        <taxon>Eukaryota</taxon>
        <taxon>Metazoa</taxon>
        <taxon>Chordata</taxon>
        <taxon>Tunicata</taxon>
        <taxon>Appendicularia</taxon>
        <taxon>Copelata</taxon>
        <taxon>Oikopleuridae</taxon>
        <taxon>Oikopleura</taxon>
    </lineage>
</organism>
<proteinExistence type="predicted"/>
<reference evidence="2 3" key="1">
    <citation type="submission" date="2021-04" db="EMBL/GenBank/DDBJ databases">
        <authorList>
            <person name="Bliznina A."/>
        </authorList>
    </citation>
    <scope>NUCLEOTIDE SEQUENCE [LARGE SCALE GENOMIC DNA]</scope>
</reference>
<keyword evidence="1" id="KW-0732">Signal</keyword>
<name>A0ABN7S6N9_OIKDI</name>
<keyword evidence="3" id="KW-1185">Reference proteome</keyword>